<dbReference type="InterPro" id="IPR038765">
    <property type="entry name" value="Papain-like_cys_pep_sf"/>
</dbReference>
<dbReference type="GO" id="GO:0006508">
    <property type="term" value="P:proteolysis"/>
    <property type="evidence" value="ECO:0007669"/>
    <property type="project" value="UniProtKB-KW"/>
</dbReference>
<dbReference type="SUPFAM" id="SSF54001">
    <property type="entry name" value="Cysteine proteinases"/>
    <property type="match status" value="1"/>
</dbReference>
<dbReference type="PANTHER" id="PTHR47359">
    <property type="entry name" value="PEPTIDOGLYCAN DL-ENDOPEPTIDASE CWLO"/>
    <property type="match status" value="1"/>
</dbReference>
<dbReference type="AlphaFoldDB" id="A0A378WHE7"/>
<feature type="domain" description="NlpC/P60" evidence="5">
    <location>
        <begin position="224"/>
        <end position="367"/>
    </location>
</feature>
<gene>
    <name evidence="6" type="primary">ripA_1</name>
    <name evidence="6" type="ORF">NCTC13184_00021</name>
</gene>
<evidence type="ECO:0000259" key="5">
    <source>
        <dbReference type="PROSITE" id="PS51935"/>
    </source>
</evidence>
<dbReference type="Pfam" id="PF00877">
    <property type="entry name" value="NLPC_P60"/>
    <property type="match status" value="1"/>
</dbReference>
<dbReference type="PANTHER" id="PTHR47359:SF3">
    <property type="entry name" value="NLP_P60 DOMAIN-CONTAINING PROTEIN-RELATED"/>
    <property type="match status" value="1"/>
</dbReference>
<evidence type="ECO:0000256" key="2">
    <source>
        <dbReference type="ARBA" id="ARBA00022670"/>
    </source>
</evidence>
<keyword evidence="3 6" id="KW-0378">Hydrolase</keyword>
<dbReference type="Gene3D" id="3.90.1720.10">
    <property type="entry name" value="endopeptidase domain like (from Nostoc punctiforme)"/>
    <property type="match status" value="1"/>
</dbReference>
<comment type="similarity">
    <text evidence="1">Belongs to the peptidase C40 family.</text>
</comment>
<dbReference type="Proteomes" id="UP000255082">
    <property type="component" value="Unassembled WGS sequence"/>
</dbReference>
<dbReference type="InterPro" id="IPR051794">
    <property type="entry name" value="PG_Endopeptidase_C40"/>
</dbReference>
<evidence type="ECO:0000313" key="6">
    <source>
        <dbReference type="EMBL" id="SUA40700.1"/>
    </source>
</evidence>
<evidence type="ECO:0000256" key="1">
    <source>
        <dbReference type="ARBA" id="ARBA00007074"/>
    </source>
</evidence>
<dbReference type="InterPro" id="IPR000064">
    <property type="entry name" value="NLP_P60_dom"/>
</dbReference>
<protein>
    <submittedName>
        <fullName evidence="6">Peptidoglycan endopeptidase RipA</fullName>
        <ecNumber evidence="6">3.4.-.-</ecNumber>
    </submittedName>
</protein>
<accession>A0A378WHE7</accession>
<dbReference type="EC" id="3.4.-.-" evidence="6"/>
<evidence type="ECO:0000256" key="4">
    <source>
        <dbReference type="ARBA" id="ARBA00022807"/>
    </source>
</evidence>
<dbReference type="GO" id="GO:0008234">
    <property type="term" value="F:cysteine-type peptidase activity"/>
    <property type="evidence" value="ECO:0007669"/>
    <property type="project" value="UniProtKB-KW"/>
</dbReference>
<evidence type="ECO:0000313" key="7">
    <source>
        <dbReference type="Proteomes" id="UP000255082"/>
    </source>
</evidence>
<proteinExistence type="inferred from homology"/>
<organism evidence="6 7">
    <name type="scientific">Nocardia africana</name>
    <dbReference type="NCBI Taxonomy" id="134964"/>
    <lineage>
        <taxon>Bacteria</taxon>
        <taxon>Bacillati</taxon>
        <taxon>Actinomycetota</taxon>
        <taxon>Actinomycetes</taxon>
        <taxon>Mycobacteriales</taxon>
        <taxon>Nocardiaceae</taxon>
        <taxon>Nocardia</taxon>
    </lineage>
</organism>
<sequence>MASRWWVVAVVSLFALPMLLVVIIGSDDSQTGCVSGALSGALASADSAHVDGYSPQQLQIAQVAVAVGEQHGAAPNVIVAALMAAMQESSLRNLSNDAVEGSSGYAHDGVGGDHDSVGPWQMRASVWGGAGIDQLMNPAYQANWFYNQADKVDGAASMDPGELAQTVEVSDFPDQYGTHRREAEALYMALRGAGSRLPQLASGPARPAGSTDTMGCGGSHSGGGDFGQAIVAAAERWIGLPYVWGGGDTAGPTTGLDGAAEPGFDCSGLTLNAVFAASHGTITLSHTTGSQVADSRGVTVNINEKQPGDLIFFGAGVPHHVAIYVGQLAPRAGAEPVDMVVHAPDFGVPVQLAPLWTTEPMVVRRIGPKPTPSEA</sequence>
<dbReference type="PROSITE" id="PS51935">
    <property type="entry name" value="NLPC_P60"/>
    <property type="match status" value="1"/>
</dbReference>
<name>A0A378WHE7_9NOCA</name>
<dbReference type="EMBL" id="UGRU01000001">
    <property type="protein sequence ID" value="SUA40700.1"/>
    <property type="molecule type" value="Genomic_DNA"/>
</dbReference>
<keyword evidence="4" id="KW-0788">Thiol protease</keyword>
<keyword evidence="2" id="KW-0645">Protease</keyword>
<evidence type="ECO:0000256" key="3">
    <source>
        <dbReference type="ARBA" id="ARBA00022801"/>
    </source>
</evidence>
<reference evidence="6 7" key="1">
    <citation type="submission" date="2018-06" db="EMBL/GenBank/DDBJ databases">
        <authorList>
            <consortium name="Pathogen Informatics"/>
            <person name="Doyle S."/>
        </authorList>
    </citation>
    <scope>NUCLEOTIDE SEQUENCE [LARGE SCALE GENOMIC DNA]</scope>
    <source>
        <strain evidence="6 7">NCTC13184</strain>
    </source>
</reference>